<gene>
    <name evidence="4" type="ORF">EHP00_2704</name>
    <name evidence="3" type="ORF">EHP00_774</name>
</gene>
<keyword evidence="5" id="KW-1185">Reference proteome</keyword>
<dbReference type="VEuPathDB" id="MicrosporidiaDB:EHP00_2704"/>
<proteinExistence type="predicted"/>
<feature type="signal peptide" evidence="2">
    <location>
        <begin position="1"/>
        <end position="19"/>
    </location>
</feature>
<name>A0A1W0E7W1_9MICR</name>
<accession>A0A1W0E7W1</accession>
<dbReference type="EMBL" id="MNPJ01000018">
    <property type="protein sequence ID" value="OQS54687.1"/>
    <property type="molecule type" value="Genomic_DNA"/>
</dbReference>
<protein>
    <submittedName>
        <fullName evidence="4">Uncharacterized protein</fullName>
    </submittedName>
</protein>
<evidence type="ECO:0000313" key="5">
    <source>
        <dbReference type="Proteomes" id="UP000192758"/>
    </source>
</evidence>
<dbReference type="EMBL" id="MNPJ01000011">
    <property type="protein sequence ID" value="OQS55313.1"/>
    <property type="molecule type" value="Genomic_DNA"/>
</dbReference>
<reference evidence="4 5" key="1">
    <citation type="journal article" date="2017" name="Environ. Microbiol.">
        <title>Decay of the glycolytic pathway and adaptation to intranuclear parasitism within Enterocytozoonidae microsporidia.</title>
        <authorList>
            <person name="Wiredu Boakye D."/>
            <person name="Jaroenlak P."/>
            <person name="Prachumwat A."/>
            <person name="Williams T.A."/>
            <person name="Bateman K.S."/>
            <person name="Itsathitphaisarn O."/>
            <person name="Sritunyalucksana K."/>
            <person name="Paszkiewicz K.H."/>
            <person name="Moore K.A."/>
            <person name="Stentiford G.D."/>
            <person name="Williams B.A."/>
        </authorList>
    </citation>
    <scope>NUCLEOTIDE SEQUENCE [LARGE SCALE GENOMIC DNA]</scope>
    <source>
        <strain evidence="4 5">TH1</strain>
    </source>
</reference>
<feature type="coiled-coil region" evidence="1">
    <location>
        <begin position="110"/>
        <end position="153"/>
    </location>
</feature>
<evidence type="ECO:0000313" key="4">
    <source>
        <dbReference type="EMBL" id="OQS55313.1"/>
    </source>
</evidence>
<evidence type="ECO:0000256" key="2">
    <source>
        <dbReference type="SAM" id="SignalP"/>
    </source>
</evidence>
<feature type="chain" id="PRO_5010955187" evidence="2">
    <location>
        <begin position="20"/>
        <end position="187"/>
    </location>
</feature>
<keyword evidence="1" id="KW-0175">Coiled coil</keyword>
<sequence length="187" mass="21586">MLLILNVFNFLNVSKCAVGEGVSECTDRLILLNTTLNELEEYVEENLKQNDFMVKEVNSLTTLWLDCLKAGKSLESETNQQIKSKNEEMLKEIYTTICGITDKFKSVDFAENIKQEYEQLKAQNTDGSKDEEIKQLKIKIKEMCKKIDAIVNKIFVQAMQNEIKMDDPLFLLSDHLIKQSDKLHKID</sequence>
<keyword evidence="2" id="KW-0732">Signal</keyword>
<dbReference type="Proteomes" id="UP000192758">
    <property type="component" value="Unassembled WGS sequence"/>
</dbReference>
<evidence type="ECO:0000313" key="3">
    <source>
        <dbReference type="EMBL" id="OQS54687.1"/>
    </source>
</evidence>
<organism evidence="4 5">
    <name type="scientific">Ecytonucleospora hepatopenaei</name>
    <dbReference type="NCBI Taxonomy" id="646526"/>
    <lineage>
        <taxon>Eukaryota</taxon>
        <taxon>Fungi</taxon>
        <taxon>Fungi incertae sedis</taxon>
        <taxon>Microsporidia</taxon>
        <taxon>Enterocytozoonidae</taxon>
        <taxon>Ecytonucleospora</taxon>
    </lineage>
</organism>
<comment type="caution">
    <text evidence="4">The sequence shown here is derived from an EMBL/GenBank/DDBJ whole genome shotgun (WGS) entry which is preliminary data.</text>
</comment>
<dbReference type="AlphaFoldDB" id="A0A1W0E7W1"/>
<evidence type="ECO:0000256" key="1">
    <source>
        <dbReference type="SAM" id="Coils"/>
    </source>
</evidence>
<dbReference type="VEuPathDB" id="MicrosporidiaDB:EHP00_774"/>